<sequence length="237" mass="26159">MTSADKNATPRYQQIKQDLLDRIAAGEWAVGEAIPPEQTLARDFGVARMTVNRALQDLTQAGVLVRRRGSGTYVAPPRIHTSLLQIRNIADEIAERGHHHDSALLRLETVPATADQALLFGIEAGDPLFRSVIVHRENEVPIQVEDRLVNPAVAPHYLEQDFKSQTPSAYLSMVAPLIGAHYTVEARLPGREIALHLAIGTREPCLVVHRTTRTEDRIASLAVLWHPGQLYQLTGGV</sequence>
<dbReference type="GO" id="GO:0003677">
    <property type="term" value="F:DNA binding"/>
    <property type="evidence" value="ECO:0007669"/>
    <property type="project" value="UniProtKB-UniRule"/>
</dbReference>
<evidence type="ECO:0000259" key="5">
    <source>
        <dbReference type="PROSITE" id="PS50949"/>
    </source>
</evidence>
<accession>A0A4R7AZC7</accession>
<dbReference type="InterPro" id="IPR028978">
    <property type="entry name" value="Chorismate_lyase_/UTRA_dom_sf"/>
</dbReference>
<dbReference type="InterPro" id="IPR010248">
    <property type="entry name" value="His_ut_repres"/>
</dbReference>
<dbReference type="AlphaFoldDB" id="A0A4R7AZC7"/>
<organism evidence="6 7">
    <name type="scientific">Paludibacterium purpuratum</name>
    <dbReference type="NCBI Taxonomy" id="1144873"/>
    <lineage>
        <taxon>Bacteria</taxon>
        <taxon>Pseudomonadati</taxon>
        <taxon>Pseudomonadota</taxon>
        <taxon>Betaproteobacteria</taxon>
        <taxon>Neisseriales</taxon>
        <taxon>Chromobacteriaceae</taxon>
        <taxon>Paludibacterium</taxon>
    </lineage>
</organism>
<dbReference type="InterPro" id="IPR036388">
    <property type="entry name" value="WH-like_DNA-bd_sf"/>
</dbReference>
<dbReference type="CDD" id="cd07377">
    <property type="entry name" value="WHTH_GntR"/>
    <property type="match status" value="1"/>
</dbReference>
<dbReference type="Gene3D" id="3.40.1410.10">
    <property type="entry name" value="Chorismate lyase-like"/>
    <property type="match status" value="1"/>
</dbReference>
<dbReference type="Proteomes" id="UP000295611">
    <property type="component" value="Unassembled WGS sequence"/>
</dbReference>
<dbReference type="GO" id="GO:0045892">
    <property type="term" value="P:negative regulation of DNA-templated transcription"/>
    <property type="evidence" value="ECO:0007669"/>
    <property type="project" value="UniProtKB-UniRule"/>
</dbReference>
<feature type="domain" description="HTH gntR-type" evidence="5">
    <location>
        <begin position="9"/>
        <end position="77"/>
    </location>
</feature>
<dbReference type="InterPro" id="IPR036390">
    <property type="entry name" value="WH_DNA-bd_sf"/>
</dbReference>
<name>A0A4R7AZC7_9NEIS</name>
<dbReference type="Gene3D" id="1.10.10.10">
    <property type="entry name" value="Winged helix-like DNA-binding domain superfamily/Winged helix DNA-binding domain"/>
    <property type="match status" value="1"/>
</dbReference>
<dbReference type="RefSeq" id="WP_133682870.1">
    <property type="nucleotide sequence ID" value="NZ_SNZP01000013.1"/>
</dbReference>
<keyword evidence="2" id="KW-0238">DNA-binding</keyword>
<dbReference type="SMART" id="SM00866">
    <property type="entry name" value="UTRA"/>
    <property type="match status" value="1"/>
</dbReference>
<dbReference type="GO" id="GO:0006547">
    <property type="term" value="P:L-histidine metabolic process"/>
    <property type="evidence" value="ECO:0007669"/>
    <property type="project" value="UniProtKB-UniRule"/>
</dbReference>
<dbReference type="SUPFAM" id="SSF64288">
    <property type="entry name" value="Chorismate lyase-like"/>
    <property type="match status" value="1"/>
</dbReference>
<proteinExistence type="predicted"/>
<protein>
    <recommendedName>
        <fullName evidence="4">Histidine utilization repressor</fullName>
    </recommendedName>
</protein>
<dbReference type="InterPro" id="IPR050679">
    <property type="entry name" value="Bact_HTH_transcr_reg"/>
</dbReference>
<evidence type="ECO:0000313" key="7">
    <source>
        <dbReference type="Proteomes" id="UP000295611"/>
    </source>
</evidence>
<keyword evidence="1" id="KW-0805">Transcription regulation</keyword>
<dbReference type="SUPFAM" id="SSF46785">
    <property type="entry name" value="Winged helix' DNA-binding domain"/>
    <property type="match status" value="1"/>
</dbReference>
<evidence type="ECO:0000256" key="3">
    <source>
        <dbReference type="ARBA" id="ARBA00023163"/>
    </source>
</evidence>
<dbReference type="PANTHER" id="PTHR44846:SF16">
    <property type="entry name" value="TRANSCRIPTIONAL REGULATOR PHNF-RELATED"/>
    <property type="match status" value="1"/>
</dbReference>
<dbReference type="PROSITE" id="PS50949">
    <property type="entry name" value="HTH_GNTR"/>
    <property type="match status" value="1"/>
</dbReference>
<evidence type="ECO:0000256" key="2">
    <source>
        <dbReference type="ARBA" id="ARBA00023125"/>
    </source>
</evidence>
<keyword evidence="3" id="KW-0804">Transcription</keyword>
<evidence type="ECO:0000256" key="1">
    <source>
        <dbReference type="ARBA" id="ARBA00023015"/>
    </source>
</evidence>
<dbReference type="Pfam" id="PF07702">
    <property type="entry name" value="UTRA"/>
    <property type="match status" value="1"/>
</dbReference>
<dbReference type="NCBIfam" id="TIGR02018">
    <property type="entry name" value="his_ut_repres"/>
    <property type="match status" value="1"/>
</dbReference>
<dbReference type="OrthoDB" id="9808698at2"/>
<dbReference type="InterPro" id="IPR000524">
    <property type="entry name" value="Tscrpt_reg_HTH_GntR"/>
</dbReference>
<reference evidence="6 7" key="1">
    <citation type="submission" date="2019-03" db="EMBL/GenBank/DDBJ databases">
        <title>Genomic Encyclopedia of Type Strains, Phase III (KMG-III): the genomes of soil and plant-associated and newly described type strains.</title>
        <authorList>
            <person name="Whitman W."/>
        </authorList>
    </citation>
    <scope>NUCLEOTIDE SEQUENCE [LARGE SCALE GENOMIC DNA]</scope>
    <source>
        <strain evidence="6 7">CECT 8976</strain>
    </source>
</reference>
<dbReference type="PRINTS" id="PR00035">
    <property type="entry name" value="HTHGNTR"/>
</dbReference>
<evidence type="ECO:0000256" key="4">
    <source>
        <dbReference type="NCBIfam" id="TIGR02018"/>
    </source>
</evidence>
<gene>
    <name evidence="6" type="ORF">DFP86_113111</name>
</gene>
<comment type="caution">
    <text evidence="6">The sequence shown here is derived from an EMBL/GenBank/DDBJ whole genome shotgun (WGS) entry which is preliminary data.</text>
</comment>
<dbReference type="EMBL" id="SNZP01000013">
    <property type="protein sequence ID" value="TDR73604.1"/>
    <property type="molecule type" value="Genomic_DNA"/>
</dbReference>
<dbReference type="GO" id="GO:0003700">
    <property type="term" value="F:DNA-binding transcription factor activity"/>
    <property type="evidence" value="ECO:0007669"/>
    <property type="project" value="UniProtKB-UniRule"/>
</dbReference>
<dbReference type="Pfam" id="PF00392">
    <property type="entry name" value="GntR"/>
    <property type="match status" value="1"/>
</dbReference>
<dbReference type="FunFam" id="1.10.10.10:FF:000079">
    <property type="entry name" value="GntR family transcriptional regulator"/>
    <property type="match status" value="1"/>
</dbReference>
<evidence type="ECO:0000313" key="6">
    <source>
        <dbReference type="EMBL" id="TDR73604.1"/>
    </source>
</evidence>
<dbReference type="PANTHER" id="PTHR44846">
    <property type="entry name" value="MANNOSYL-D-GLYCERATE TRANSPORT/METABOLISM SYSTEM REPRESSOR MNGR-RELATED"/>
    <property type="match status" value="1"/>
</dbReference>
<keyword evidence="7" id="KW-1185">Reference proteome</keyword>
<dbReference type="InterPro" id="IPR011663">
    <property type="entry name" value="UTRA"/>
</dbReference>
<dbReference type="SMART" id="SM00345">
    <property type="entry name" value="HTH_GNTR"/>
    <property type="match status" value="1"/>
</dbReference>